<name>A0A8S5QWZ1_9CAUD</name>
<dbReference type="EMBL" id="BK015760">
    <property type="protein sequence ID" value="DAE23807.1"/>
    <property type="molecule type" value="Genomic_DNA"/>
</dbReference>
<sequence length="54" mass="6582">MMMNNGETKFVDFHRYCKTCKYSKLRENQEPCDECLEYAVNEYSHKPVKWEAKK</sequence>
<accession>A0A8S5QWZ1</accession>
<evidence type="ECO:0000313" key="1">
    <source>
        <dbReference type="EMBL" id="DAE23807.1"/>
    </source>
</evidence>
<organism evidence="1">
    <name type="scientific">Siphoviridae sp. ct9lR64</name>
    <dbReference type="NCBI Taxonomy" id="2826178"/>
    <lineage>
        <taxon>Viruses</taxon>
        <taxon>Duplodnaviria</taxon>
        <taxon>Heunggongvirae</taxon>
        <taxon>Uroviricota</taxon>
        <taxon>Caudoviricetes</taxon>
    </lineage>
</organism>
<protein>
    <submittedName>
        <fullName evidence="1">Uncharacterized protein</fullName>
    </submittedName>
</protein>
<proteinExistence type="predicted"/>
<reference evidence="1" key="1">
    <citation type="journal article" date="2021" name="Proc. Natl. Acad. Sci. U.S.A.">
        <title>A Catalog of Tens of Thousands of Viruses from Human Metagenomes Reveals Hidden Associations with Chronic Diseases.</title>
        <authorList>
            <person name="Tisza M.J."/>
            <person name="Buck C.B."/>
        </authorList>
    </citation>
    <scope>NUCLEOTIDE SEQUENCE</scope>
    <source>
        <strain evidence="1">Ct9lR64</strain>
    </source>
</reference>